<evidence type="ECO:0000256" key="2">
    <source>
        <dbReference type="ARBA" id="ARBA00022536"/>
    </source>
</evidence>
<evidence type="ECO:0000256" key="4">
    <source>
        <dbReference type="ARBA" id="ARBA00022729"/>
    </source>
</evidence>
<dbReference type="WBParaSite" id="TMUE_2000009359.1">
    <property type="protein sequence ID" value="TMUE_2000009359.1"/>
    <property type="gene ID" value="WBGene00302703"/>
</dbReference>
<dbReference type="SMART" id="SM00179">
    <property type="entry name" value="EGF_CA"/>
    <property type="match status" value="6"/>
</dbReference>
<keyword evidence="17" id="KW-1185">Reference proteome</keyword>
<protein>
    <submittedName>
        <fullName evidence="18">EGF-like domain-containing protein</fullName>
    </submittedName>
</protein>
<dbReference type="SMART" id="SM00181">
    <property type="entry name" value="EGF"/>
    <property type="match status" value="8"/>
</dbReference>
<dbReference type="InterPro" id="IPR049883">
    <property type="entry name" value="NOTCH1_EGF-like"/>
</dbReference>
<evidence type="ECO:0000256" key="6">
    <source>
        <dbReference type="ARBA" id="ARBA00022837"/>
    </source>
</evidence>
<feature type="transmembrane region" description="Helical" evidence="13">
    <location>
        <begin position="1115"/>
        <end position="1140"/>
    </location>
</feature>
<evidence type="ECO:0000256" key="3">
    <source>
        <dbReference type="ARBA" id="ARBA00022692"/>
    </source>
</evidence>
<feature type="domain" description="NIDO" evidence="16">
    <location>
        <begin position="765"/>
        <end position="900"/>
    </location>
</feature>
<dbReference type="CDD" id="cd00054">
    <property type="entry name" value="EGF_CA"/>
    <property type="match status" value="5"/>
</dbReference>
<feature type="domain" description="EGF-like" evidence="15">
    <location>
        <begin position="527"/>
        <end position="566"/>
    </location>
</feature>
<dbReference type="GO" id="GO:0005509">
    <property type="term" value="F:calcium ion binding"/>
    <property type="evidence" value="ECO:0007669"/>
    <property type="project" value="InterPro"/>
</dbReference>
<evidence type="ECO:0000259" key="16">
    <source>
        <dbReference type="PROSITE" id="PS51220"/>
    </source>
</evidence>
<comment type="caution">
    <text evidence="11">Lacks conserved residue(s) required for the propagation of feature annotation.</text>
</comment>
<evidence type="ECO:0000256" key="10">
    <source>
        <dbReference type="ARBA" id="ARBA00023180"/>
    </source>
</evidence>
<evidence type="ECO:0000256" key="13">
    <source>
        <dbReference type="SAM" id="Phobius"/>
    </source>
</evidence>
<dbReference type="AlphaFoldDB" id="A0A5S6QQB8"/>
<dbReference type="InterPro" id="IPR003886">
    <property type="entry name" value="NIDO_dom"/>
</dbReference>
<evidence type="ECO:0000313" key="17">
    <source>
        <dbReference type="Proteomes" id="UP000046395"/>
    </source>
</evidence>
<feature type="domain" description="EGF-like" evidence="15">
    <location>
        <begin position="567"/>
        <end position="608"/>
    </location>
</feature>
<keyword evidence="3 13" id="KW-0812">Transmembrane</keyword>
<keyword evidence="4 14" id="KW-0732">Signal</keyword>
<dbReference type="Proteomes" id="UP000046395">
    <property type="component" value="Unassembled WGS sequence"/>
</dbReference>
<feature type="region of interest" description="Disordered" evidence="12">
    <location>
        <begin position="1047"/>
        <end position="1078"/>
    </location>
</feature>
<keyword evidence="2 11" id="KW-0245">EGF-like domain</keyword>
<feature type="domain" description="EGF-like" evidence="15">
    <location>
        <begin position="918"/>
        <end position="958"/>
    </location>
</feature>
<sequence>MGAPHFLSLQIICSLYFLALPSHIVRQQNPLLKDAPFRRLSATDERSGMHNPQIEQSISSSSLRKAKMYPYGEHVHDHCIPPGVSVQGYVLTSELSLYGNDHSAIYISKDGALGFSPNFKSIEPNAFPIDHEVIAAFWTETSFDDMGNVHFRETADPHVVSLAASKVQSHFHFGKGFTPNSVFIATWERAAPKGRPANSVQLTNTFQVALVMSTNGTFAHFIYGELNWHGNATVGFNKGNERVHFMMPWSGSRDVLEVKEKTNMGIPGEWLFKLDDPLWIHLCAPGAKGIDCSSKCETNEFSYDCRRQCHCLHDEECNHVTGKCPSEICKGGWTNAPSCDVDIDECNTVKNACPESEPDCVNKAGTYECKCLLGYDKESNKCQGSQRNMKSTGNAVESSLYANTDRTKQAEAKKVNFSGQTLSQPVVFTPQQISEFVYNPFRPVPLQGVSHRNKVLTQSNAASMPNPLMIKPLTNFWPWLLPDQRTDSVTISCSKQCNRNSHCTLSNGTERCECNTGWTGDGYYCVDINECLQGNPCPANAKCINTNGSFECQCPSGFVSNGINCTDVDECMEGSARCPGGATSVCINTYGSYTCQCQHGYNGEPGSELGCVDVNECLLPRTYCGANAECKNTPGSYACECHPGFQPKLDGTNGCEDVDECQTKPCSAAAICINNVGSFKCICNATYNGNGFHCERSKLFPEGVMGADAILDRSRQWITVNLKSPLRFFLTDHNKLHISSNGVIGFDSPITTYQEPSTLGKALMPFYHKVDLDEGGKIYIRTITNGTFLLELITLFREVEGLKALRAHEVIIVTYENVKAHSYPESLGSTFQCVLVGFDIATYAIFIYDTVEQIEAKAGIQVTDSAKSVYLPFSGANAYELTVRSNIGIPGKWIYRIDMEYIPRCPSGYSDAPLCLSDIDECKLKELACHKNSICINTPGSYVCHCKRGYSGDGRQCFRIDPCYTESGAVCGENAQCFVPAFRRTKPECVCNDGFIGDGFFCTPIPDAIASNQEGRGNQLFYRSPTTIEAQIEQRTEKPMTVRLRSYRPPKNQEQEANNNGPSTQPPKKPSTNHPLRTFSFEDDLDVQNSSAFIYGTDSLNPQGSLQNESPTMKLLIIVVPTVLAVVWLSLIILLVKLCFQRRRNQQMARKCDYMEPFDSKQLSTMSSVAYESCGSLFNGYDFSETNPHEHRLRTRSGNVRYSYFD</sequence>
<dbReference type="FunFam" id="2.10.25.10:FF:000038">
    <property type="entry name" value="Fibrillin 2"/>
    <property type="match status" value="3"/>
</dbReference>
<dbReference type="FunFam" id="2.10.25.10:FF:000202">
    <property type="entry name" value="Multiple epidermal growth factor-like domains 8"/>
    <property type="match status" value="1"/>
</dbReference>
<dbReference type="PROSITE" id="PS01187">
    <property type="entry name" value="EGF_CA"/>
    <property type="match status" value="3"/>
</dbReference>
<dbReference type="Gene3D" id="2.10.25.10">
    <property type="entry name" value="Laminin"/>
    <property type="match status" value="8"/>
</dbReference>
<organism evidence="17 18">
    <name type="scientific">Trichuris muris</name>
    <name type="common">Mouse whipworm</name>
    <dbReference type="NCBI Taxonomy" id="70415"/>
    <lineage>
        <taxon>Eukaryota</taxon>
        <taxon>Metazoa</taxon>
        <taxon>Ecdysozoa</taxon>
        <taxon>Nematoda</taxon>
        <taxon>Enoplea</taxon>
        <taxon>Dorylaimia</taxon>
        <taxon>Trichinellida</taxon>
        <taxon>Trichuridae</taxon>
        <taxon>Trichuris</taxon>
    </lineage>
</organism>
<evidence type="ECO:0000256" key="5">
    <source>
        <dbReference type="ARBA" id="ARBA00022737"/>
    </source>
</evidence>
<dbReference type="Pfam" id="PF06119">
    <property type="entry name" value="NIDO"/>
    <property type="match status" value="2"/>
</dbReference>
<dbReference type="SUPFAM" id="SSF57196">
    <property type="entry name" value="EGF/Laminin"/>
    <property type="match status" value="1"/>
</dbReference>
<evidence type="ECO:0000256" key="9">
    <source>
        <dbReference type="ARBA" id="ARBA00023157"/>
    </source>
</evidence>
<dbReference type="GO" id="GO:0016020">
    <property type="term" value="C:membrane"/>
    <property type="evidence" value="ECO:0007669"/>
    <property type="project" value="UniProtKB-SubCell"/>
</dbReference>
<keyword evidence="7 13" id="KW-1133">Transmembrane helix</keyword>
<dbReference type="GO" id="GO:0007160">
    <property type="term" value="P:cell-matrix adhesion"/>
    <property type="evidence" value="ECO:0007669"/>
    <property type="project" value="InterPro"/>
</dbReference>
<dbReference type="InterPro" id="IPR000742">
    <property type="entry name" value="EGF"/>
</dbReference>
<dbReference type="Pfam" id="PF12947">
    <property type="entry name" value="EGF_3"/>
    <property type="match status" value="1"/>
</dbReference>
<proteinExistence type="predicted"/>
<dbReference type="InterPro" id="IPR024731">
    <property type="entry name" value="NELL2-like_EGF"/>
</dbReference>
<feature type="chain" id="PRO_5024320528" evidence="14">
    <location>
        <begin position="28"/>
        <end position="1206"/>
    </location>
</feature>
<dbReference type="FunFam" id="2.10.25.10:FF:000506">
    <property type="entry name" value="Adhesion G protein-coupled receptor E1"/>
    <property type="match status" value="1"/>
</dbReference>
<keyword evidence="9 11" id="KW-1015">Disulfide bond</keyword>
<dbReference type="STRING" id="70415.A0A5S6QQB8"/>
<evidence type="ECO:0000259" key="15">
    <source>
        <dbReference type="PROSITE" id="PS50026"/>
    </source>
</evidence>
<feature type="signal peptide" evidence="14">
    <location>
        <begin position="1"/>
        <end position="27"/>
    </location>
</feature>
<evidence type="ECO:0000256" key="14">
    <source>
        <dbReference type="SAM" id="SignalP"/>
    </source>
</evidence>
<keyword evidence="10" id="KW-0325">Glycoprotein</keyword>
<dbReference type="SMART" id="SM00539">
    <property type="entry name" value="NIDO"/>
    <property type="match status" value="2"/>
</dbReference>
<comment type="subcellular location">
    <subcellularLocation>
        <location evidence="1">Membrane</location>
        <topology evidence="1">Single-pass type I membrane protein</topology>
    </subcellularLocation>
</comment>
<dbReference type="SUPFAM" id="SSF57184">
    <property type="entry name" value="Growth factor receptor domain"/>
    <property type="match status" value="2"/>
</dbReference>
<name>A0A5S6QQB8_TRIMR</name>
<dbReference type="PROSITE" id="PS50026">
    <property type="entry name" value="EGF_3"/>
    <property type="match status" value="5"/>
</dbReference>
<keyword evidence="6" id="KW-0106">Calcium</keyword>
<reference evidence="18" key="1">
    <citation type="submission" date="2019-12" db="UniProtKB">
        <authorList>
            <consortium name="WormBaseParasite"/>
        </authorList>
    </citation>
    <scope>IDENTIFICATION</scope>
</reference>
<dbReference type="PANTHER" id="PTHR24039">
    <property type="entry name" value="FIBRILLIN-RELATED"/>
    <property type="match status" value="1"/>
</dbReference>
<evidence type="ECO:0000313" key="18">
    <source>
        <dbReference type="WBParaSite" id="TMUE_2000009359.1"/>
    </source>
</evidence>
<evidence type="ECO:0000256" key="8">
    <source>
        <dbReference type="ARBA" id="ARBA00023136"/>
    </source>
</evidence>
<evidence type="ECO:0000256" key="12">
    <source>
        <dbReference type="SAM" id="MobiDB-lite"/>
    </source>
</evidence>
<dbReference type="InterPro" id="IPR000152">
    <property type="entry name" value="EGF-type_Asp/Asn_hydroxyl_site"/>
</dbReference>
<evidence type="ECO:0000256" key="1">
    <source>
        <dbReference type="ARBA" id="ARBA00004479"/>
    </source>
</evidence>
<feature type="disulfide bond" evidence="11">
    <location>
        <begin position="578"/>
        <end position="595"/>
    </location>
</feature>
<dbReference type="InterPro" id="IPR018097">
    <property type="entry name" value="EGF_Ca-bd_CS"/>
</dbReference>
<dbReference type="GO" id="GO:0071944">
    <property type="term" value="C:cell periphery"/>
    <property type="evidence" value="ECO:0007669"/>
    <property type="project" value="UniProtKB-ARBA"/>
</dbReference>
<evidence type="ECO:0000256" key="11">
    <source>
        <dbReference type="PROSITE-ProRule" id="PRU00076"/>
    </source>
</evidence>
<evidence type="ECO:0000256" key="7">
    <source>
        <dbReference type="ARBA" id="ARBA00022989"/>
    </source>
</evidence>
<dbReference type="PROSITE" id="PS01186">
    <property type="entry name" value="EGF_2"/>
    <property type="match status" value="5"/>
</dbReference>
<feature type="domain" description="EGF-like" evidence="15">
    <location>
        <begin position="613"/>
        <end position="656"/>
    </location>
</feature>
<accession>A0A5S6QQB8</accession>
<dbReference type="PROSITE" id="PS00010">
    <property type="entry name" value="ASX_HYDROXYL"/>
    <property type="match status" value="6"/>
</dbReference>
<feature type="domain" description="NIDO" evidence="16">
    <location>
        <begin position="136"/>
        <end position="277"/>
    </location>
</feature>
<dbReference type="Pfam" id="PF07645">
    <property type="entry name" value="EGF_CA"/>
    <property type="match status" value="5"/>
</dbReference>
<dbReference type="Gene3D" id="2.170.300.10">
    <property type="entry name" value="Tie2 ligand-binding domain superfamily"/>
    <property type="match status" value="1"/>
</dbReference>
<feature type="domain" description="EGF-like" evidence="15">
    <location>
        <begin position="657"/>
        <end position="695"/>
    </location>
</feature>
<dbReference type="PROSITE" id="PS51220">
    <property type="entry name" value="NIDO"/>
    <property type="match status" value="2"/>
</dbReference>
<keyword evidence="5" id="KW-0677">Repeat</keyword>
<dbReference type="InterPro" id="IPR009030">
    <property type="entry name" value="Growth_fac_rcpt_cys_sf"/>
</dbReference>
<dbReference type="GO" id="GO:0048731">
    <property type="term" value="P:system development"/>
    <property type="evidence" value="ECO:0007669"/>
    <property type="project" value="UniProtKB-ARBA"/>
</dbReference>
<keyword evidence="8 13" id="KW-0472">Membrane</keyword>
<dbReference type="GO" id="GO:0048513">
    <property type="term" value="P:animal organ development"/>
    <property type="evidence" value="ECO:0007669"/>
    <property type="project" value="UniProtKB-ARBA"/>
</dbReference>
<dbReference type="InterPro" id="IPR001881">
    <property type="entry name" value="EGF-like_Ca-bd_dom"/>
</dbReference>